<comment type="pathway">
    <text evidence="3">Sphingolipid metabolism.</text>
</comment>
<keyword evidence="6" id="KW-0472">Membrane</keyword>
<accession>A0A8T0D0I0</accession>
<dbReference type="InterPro" id="IPR016439">
    <property type="entry name" value="Lag1/Lac1-like"/>
</dbReference>
<dbReference type="Proteomes" id="UP000699462">
    <property type="component" value="Unassembled WGS sequence"/>
</dbReference>
<comment type="pathway">
    <text evidence="2">Lipid metabolism; sphingolipid metabolism.</text>
</comment>
<evidence type="ECO:0000256" key="5">
    <source>
        <dbReference type="ARBA" id="ARBA00022989"/>
    </source>
</evidence>
<reference evidence="8 9" key="1">
    <citation type="submission" date="2019-07" db="EMBL/GenBank/DDBJ databases">
        <title>Annotation for the trematode Paragonimus westermani.</title>
        <authorList>
            <person name="Choi Y.-J."/>
        </authorList>
    </citation>
    <scope>NUCLEOTIDE SEQUENCE [LARGE SCALE GENOMIC DNA]</scope>
    <source>
        <strain evidence="8">180907_Pwestermani</strain>
    </source>
</reference>
<dbReference type="GO" id="GO:0016020">
    <property type="term" value="C:membrane"/>
    <property type="evidence" value="ECO:0007669"/>
    <property type="project" value="UniProtKB-SubCell"/>
</dbReference>
<dbReference type="GO" id="GO:0046513">
    <property type="term" value="P:ceramide biosynthetic process"/>
    <property type="evidence" value="ECO:0007669"/>
    <property type="project" value="InterPro"/>
</dbReference>
<dbReference type="AlphaFoldDB" id="A0A8T0D0I0"/>
<dbReference type="OrthoDB" id="537032at2759"/>
<dbReference type="GO" id="GO:0050291">
    <property type="term" value="F:sphingosine N-acyltransferase activity"/>
    <property type="evidence" value="ECO:0007669"/>
    <property type="project" value="InterPro"/>
</dbReference>
<evidence type="ECO:0000313" key="9">
    <source>
        <dbReference type="Proteomes" id="UP000699462"/>
    </source>
</evidence>
<name>A0A8T0D0I0_9TREM</name>
<sequence>MTWWSAVPNRGSANDKLKMLPAWAKRCGVQSADTAKVSESVWKGTMHGLLWLSSLYVVILSGKHSFFHRPCQVWDGIVWNKNLYVDPPAFDLQVIYALQLAHYLHTAYATLFVDTWRSDWIALIVHHVVTLSLISLSFIRRFLPMGALVLFIHDISDVLLEFTKLNVYFKWRHGKPSMINKYLSDIGFLLFALSWLPGPDAEPPIGLTALNAPKRRHQRHYLRKALYGTCFSELPLLHGGGPVLPDTSNLKSL</sequence>
<proteinExistence type="predicted"/>
<evidence type="ECO:0000313" key="8">
    <source>
        <dbReference type="EMBL" id="KAF8561380.1"/>
    </source>
</evidence>
<evidence type="ECO:0000256" key="3">
    <source>
        <dbReference type="ARBA" id="ARBA00004991"/>
    </source>
</evidence>
<comment type="subcellular location">
    <subcellularLocation>
        <location evidence="1">Membrane</location>
        <topology evidence="1">Multi-pass membrane protein</topology>
    </subcellularLocation>
</comment>
<dbReference type="PANTHER" id="PTHR12560:SF58">
    <property type="entry name" value="CERAMIDE SYNTHASE 1"/>
    <property type="match status" value="1"/>
</dbReference>
<dbReference type="EMBL" id="JTDF01021782">
    <property type="protein sequence ID" value="KAF8561380.1"/>
    <property type="molecule type" value="Genomic_DNA"/>
</dbReference>
<feature type="domain" description="TLC" evidence="7">
    <location>
        <begin position="35"/>
        <end position="245"/>
    </location>
</feature>
<keyword evidence="9" id="KW-1185">Reference proteome</keyword>
<dbReference type="SMART" id="SM00724">
    <property type="entry name" value="TLC"/>
    <property type="match status" value="1"/>
</dbReference>
<evidence type="ECO:0000256" key="6">
    <source>
        <dbReference type="ARBA" id="ARBA00023136"/>
    </source>
</evidence>
<keyword evidence="4" id="KW-0812">Transmembrane</keyword>
<evidence type="ECO:0000256" key="4">
    <source>
        <dbReference type="ARBA" id="ARBA00022692"/>
    </source>
</evidence>
<dbReference type="PANTHER" id="PTHR12560">
    <property type="entry name" value="LONGEVITY ASSURANCE FACTOR 1 LAG1"/>
    <property type="match status" value="1"/>
</dbReference>
<keyword evidence="5" id="KW-1133">Transmembrane helix</keyword>
<evidence type="ECO:0000256" key="1">
    <source>
        <dbReference type="ARBA" id="ARBA00004141"/>
    </source>
</evidence>
<organism evidence="8 9">
    <name type="scientific">Paragonimus westermani</name>
    <dbReference type="NCBI Taxonomy" id="34504"/>
    <lineage>
        <taxon>Eukaryota</taxon>
        <taxon>Metazoa</taxon>
        <taxon>Spiralia</taxon>
        <taxon>Lophotrochozoa</taxon>
        <taxon>Platyhelminthes</taxon>
        <taxon>Trematoda</taxon>
        <taxon>Digenea</taxon>
        <taxon>Plagiorchiida</taxon>
        <taxon>Troglotremata</taxon>
        <taxon>Troglotrematidae</taxon>
        <taxon>Paragonimus</taxon>
    </lineage>
</organism>
<comment type="caution">
    <text evidence="8">The sequence shown here is derived from an EMBL/GenBank/DDBJ whole genome shotgun (WGS) entry which is preliminary data.</text>
</comment>
<gene>
    <name evidence="8" type="ORF">P879_09876</name>
</gene>
<protein>
    <recommendedName>
        <fullName evidence="7">TLC domain-containing protein</fullName>
    </recommendedName>
</protein>
<dbReference type="Pfam" id="PF03798">
    <property type="entry name" value="TRAM_LAG1_CLN8"/>
    <property type="match status" value="1"/>
</dbReference>
<evidence type="ECO:0000259" key="7">
    <source>
        <dbReference type="SMART" id="SM00724"/>
    </source>
</evidence>
<evidence type="ECO:0000256" key="2">
    <source>
        <dbReference type="ARBA" id="ARBA00004760"/>
    </source>
</evidence>
<dbReference type="InterPro" id="IPR006634">
    <property type="entry name" value="TLC-dom"/>
</dbReference>